<sequence>MLNIDDINGAKHIVITLPSDATDSQVASANALYSFILTLHKKVSLYSTHVDFGKNLYFLPWMDKLKNSYPSSADLEIKVKKCEDIFVFFNKNNIKLNSKTATSLYAALISKTQGFLKDVDAGVFENAKKFLEAGAEVDSCNENILNHISLAALRLKATLFSKMLLIDEAKTALFNLDDEDLKSSGASIKDAKFILKDALSLPSVKTVIVKYENKEIIREGE</sequence>
<evidence type="ECO:0000313" key="2">
    <source>
        <dbReference type="Proteomes" id="UP000326944"/>
    </source>
</evidence>
<organism evidence="1 2">
    <name type="scientific">Sulfurimonas lithotrophica</name>
    <dbReference type="NCBI Taxonomy" id="2590022"/>
    <lineage>
        <taxon>Bacteria</taxon>
        <taxon>Pseudomonadati</taxon>
        <taxon>Campylobacterota</taxon>
        <taxon>Epsilonproteobacteria</taxon>
        <taxon>Campylobacterales</taxon>
        <taxon>Sulfurimonadaceae</taxon>
        <taxon>Sulfurimonas</taxon>
    </lineage>
</organism>
<keyword evidence="2" id="KW-1185">Reference proteome</keyword>
<dbReference type="RefSeq" id="WP_152307487.1">
    <property type="nucleotide sequence ID" value="NZ_CP043617.1"/>
</dbReference>
<dbReference type="SUPFAM" id="SSF64182">
    <property type="entry name" value="DHH phosphoesterases"/>
    <property type="match status" value="1"/>
</dbReference>
<dbReference type="AlphaFoldDB" id="A0A5P8P1D8"/>
<dbReference type="Gene3D" id="3.90.1640.10">
    <property type="entry name" value="inorganic pyrophosphatase (n-terminal core)"/>
    <property type="match status" value="1"/>
</dbReference>
<proteinExistence type="predicted"/>
<protein>
    <submittedName>
        <fullName evidence="1">Uncharacterized protein</fullName>
    </submittedName>
</protein>
<dbReference type="OrthoDB" id="9803668at2"/>
<gene>
    <name evidence="1" type="ORF">FJR48_07275</name>
</gene>
<evidence type="ECO:0000313" key="1">
    <source>
        <dbReference type="EMBL" id="QFR49543.1"/>
    </source>
</evidence>
<dbReference type="InterPro" id="IPR038763">
    <property type="entry name" value="DHH_sf"/>
</dbReference>
<accession>A0A5P8P1D8</accession>
<dbReference type="KEGG" id="sulg:FJR48_07275"/>
<reference evidence="1 2" key="1">
    <citation type="submission" date="2019-09" db="EMBL/GenBank/DDBJ databases">
        <title>Sulfurimonas gotlandica sp. nov., a chemoautotrophic and psychrotolerant epsilonproteobacterium isolated from a pelagic redoxcline, and an emended description of the genus Sulfurimonas.</title>
        <authorList>
            <person name="Wang S."/>
            <person name="Jiang L."/>
            <person name="Shao S."/>
        </authorList>
    </citation>
    <scope>NUCLEOTIDE SEQUENCE [LARGE SCALE GENOMIC DNA]</scope>
    <source>
        <strain evidence="1 2">GYSZ_1</strain>
    </source>
</reference>
<dbReference type="EMBL" id="CP043617">
    <property type="protein sequence ID" value="QFR49543.1"/>
    <property type="molecule type" value="Genomic_DNA"/>
</dbReference>
<dbReference type="Proteomes" id="UP000326944">
    <property type="component" value="Chromosome"/>
</dbReference>
<name>A0A5P8P1D8_9BACT</name>